<organism evidence="1 2">
    <name type="scientific">Datura stramonium</name>
    <name type="common">Jimsonweed</name>
    <name type="synonym">Common thornapple</name>
    <dbReference type="NCBI Taxonomy" id="4076"/>
    <lineage>
        <taxon>Eukaryota</taxon>
        <taxon>Viridiplantae</taxon>
        <taxon>Streptophyta</taxon>
        <taxon>Embryophyta</taxon>
        <taxon>Tracheophyta</taxon>
        <taxon>Spermatophyta</taxon>
        <taxon>Magnoliopsida</taxon>
        <taxon>eudicotyledons</taxon>
        <taxon>Gunneridae</taxon>
        <taxon>Pentapetalae</taxon>
        <taxon>asterids</taxon>
        <taxon>lamiids</taxon>
        <taxon>Solanales</taxon>
        <taxon>Solanaceae</taxon>
        <taxon>Solanoideae</taxon>
        <taxon>Datureae</taxon>
        <taxon>Datura</taxon>
    </lineage>
</organism>
<sequence length="131" mass="14928">MLLCSRGEREREGTRTIVQGAITTYEIWELSWSSGHVCAEPPNEVDQPKKKKVLKQLWKPTEKVTQKEPKQKATEKGIQVEREVNVIFDLKSFTILTATPVRNSFDVFASRVHELDRTIPPDKTGGTHNIV</sequence>
<reference evidence="1 2" key="1">
    <citation type="journal article" date="2021" name="BMC Genomics">
        <title>Datura genome reveals duplications of psychoactive alkaloid biosynthetic genes and high mutation rate following tissue culture.</title>
        <authorList>
            <person name="Rajewski A."/>
            <person name="Carter-House D."/>
            <person name="Stajich J."/>
            <person name="Litt A."/>
        </authorList>
    </citation>
    <scope>NUCLEOTIDE SEQUENCE [LARGE SCALE GENOMIC DNA]</scope>
    <source>
        <strain evidence="1">AR-01</strain>
    </source>
</reference>
<dbReference type="EMBL" id="JACEIK010002444">
    <property type="protein sequence ID" value="MCD9561208.1"/>
    <property type="molecule type" value="Genomic_DNA"/>
</dbReference>
<proteinExistence type="predicted"/>
<evidence type="ECO:0000313" key="1">
    <source>
        <dbReference type="EMBL" id="MCD9561208.1"/>
    </source>
</evidence>
<gene>
    <name evidence="1" type="ORF">HAX54_020208</name>
</gene>
<comment type="caution">
    <text evidence="1">The sequence shown here is derived from an EMBL/GenBank/DDBJ whole genome shotgun (WGS) entry which is preliminary data.</text>
</comment>
<name>A0ABS8UQS5_DATST</name>
<evidence type="ECO:0000313" key="2">
    <source>
        <dbReference type="Proteomes" id="UP000823775"/>
    </source>
</evidence>
<dbReference type="Proteomes" id="UP000823775">
    <property type="component" value="Unassembled WGS sequence"/>
</dbReference>
<accession>A0ABS8UQS5</accession>
<protein>
    <submittedName>
        <fullName evidence="1">Uncharacterized protein</fullName>
    </submittedName>
</protein>
<keyword evidence="2" id="KW-1185">Reference proteome</keyword>